<protein>
    <submittedName>
        <fullName evidence="1">Uncharacterized protein</fullName>
    </submittedName>
</protein>
<name>A0A3M7Q439_BRAPC</name>
<accession>A0A3M7Q439</accession>
<evidence type="ECO:0000313" key="1">
    <source>
        <dbReference type="EMBL" id="RNA05751.1"/>
    </source>
</evidence>
<dbReference type="EMBL" id="REGN01007618">
    <property type="protein sequence ID" value="RNA05751.1"/>
    <property type="molecule type" value="Genomic_DNA"/>
</dbReference>
<proteinExistence type="predicted"/>
<gene>
    <name evidence="1" type="ORF">BpHYR1_025567</name>
</gene>
<keyword evidence="2" id="KW-1185">Reference proteome</keyword>
<dbReference type="AlphaFoldDB" id="A0A3M7Q439"/>
<organism evidence="1 2">
    <name type="scientific">Brachionus plicatilis</name>
    <name type="common">Marine rotifer</name>
    <name type="synonym">Brachionus muelleri</name>
    <dbReference type="NCBI Taxonomy" id="10195"/>
    <lineage>
        <taxon>Eukaryota</taxon>
        <taxon>Metazoa</taxon>
        <taxon>Spiralia</taxon>
        <taxon>Gnathifera</taxon>
        <taxon>Rotifera</taxon>
        <taxon>Eurotatoria</taxon>
        <taxon>Monogononta</taxon>
        <taxon>Pseudotrocha</taxon>
        <taxon>Ploima</taxon>
        <taxon>Brachionidae</taxon>
        <taxon>Brachionus</taxon>
    </lineage>
</organism>
<comment type="caution">
    <text evidence="1">The sequence shown here is derived from an EMBL/GenBank/DDBJ whole genome shotgun (WGS) entry which is preliminary data.</text>
</comment>
<reference evidence="1 2" key="1">
    <citation type="journal article" date="2018" name="Sci. Rep.">
        <title>Genomic signatures of local adaptation to the degree of environmental predictability in rotifers.</title>
        <authorList>
            <person name="Franch-Gras L."/>
            <person name="Hahn C."/>
            <person name="Garcia-Roger E.M."/>
            <person name="Carmona M.J."/>
            <person name="Serra M."/>
            <person name="Gomez A."/>
        </authorList>
    </citation>
    <scope>NUCLEOTIDE SEQUENCE [LARGE SCALE GENOMIC DNA]</scope>
    <source>
        <strain evidence="1">HYR1</strain>
    </source>
</reference>
<dbReference type="Proteomes" id="UP000276133">
    <property type="component" value="Unassembled WGS sequence"/>
</dbReference>
<evidence type="ECO:0000313" key="2">
    <source>
        <dbReference type="Proteomes" id="UP000276133"/>
    </source>
</evidence>
<sequence length="64" mass="7567">MEQRPQKDNIIINLIITFKNNFDLMAILNEKIELNEEEIQIQESSRENDIMTVLGKLTNFTNEQ</sequence>